<dbReference type="InterPro" id="IPR056823">
    <property type="entry name" value="TEN-like_YD-shell"/>
</dbReference>
<dbReference type="NCBIfam" id="TIGR01643">
    <property type="entry name" value="YD_repeat_2x"/>
    <property type="match status" value="4"/>
</dbReference>
<dbReference type="PANTHER" id="PTHR32305:SF15">
    <property type="entry name" value="PROTEIN RHSA-RELATED"/>
    <property type="match status" value="1"/>
</dbReference>
<keyword evidence="4" id="KW-1185">Reference proteome</keyword>
<dbReference type="InterPro" id="IPR050708">
    <property type="entry name" value="T6SS_VgrG/RHS"/>
</dbReference>
<reference evidence="3 4" key="1">
    <citation type="submission" date="2016-07" db="EMBL/GenBank/DDBJ databases">
        <title>Genome and transcriptome analysis of iron-reducing fermentative bacteria Anoxybacter fermentans.</title>
        <authorList>
            <person name="Zeng X."/>
            <person name="Shao Z."/>
        </authorList>
    </citation>
    <scope>NUCLEOTIDE SEQUENCE [LARGE SCALE GENOMIC DNA]</scope>
    <source>
        <strain evidence="3 4">DY22613</strain>
    </source>
</reference>
<accession>A0A3Q9HNT6</accession>
<feature type="domain" description="Teneurin-like YD-shell" evidence="2">
    <location>
        <begin position="605"/>
        <end position="753"/>
    </location>
</feature>
<dbReference type="Proteomes" id="UP000267250">
    <property type="component" value="Chromosome"/>
</dbReference>
<dbReference type="PANTHER" id="PTHR32305">
    <property type="match status" value="1"/>
</dbReference>
<evidence type="ECO:0000259" key="2">
    <source>
        <dbReference type="Pfam" id="PF25023"/>
    </source>
</evidence>
<protein>
    <recommendedName>
        <fullName evidence="2">Teneurin-like YD-shell domain-containing protein</fullName>
    </recommendedName>
</protein>
<dbReference type="InterPro" id="IPR022385">
    <property type="entry name" value="Rhs_assc_core"/>
</dbReference>
<proteinExistence type="predicted"/>
<dbReference type="Pfam" id="PF25023">
    <property type="entry name" value="TEN_YD-shell"/>
    <property type="match status" value="3"/>
</dbReference>
<feature type="domain" description="Teneurin-like YD-shell" evidence="2">
    <location>
        <begin position="757"/>
        <end position="881"/>
    </location>
</feature>
<dbReference type="NCBIfam" id="TIGR03696">
    <property type="entry name" value="Rhs_assc_core"/>
    <property type="match status" value="1"/>
</dbReference>
<dbReference type="Pfam" id="PF05593">
    <property type="entry name" value="RHS_repeat"/>
    <property type="match status" value="2"/>
</dbReference>
<dbReference type="Gene3D" id="2.180.10.10">
    <property type="entry name" value="RHS repeat-associated core"/>
    <property type="match status" value="5"/>
</dbReference>
<feature type="domain" description="Teneurin-like YD-shell" evidence="2">
    <location>
        <begin position="1022"/>
        <end position="1336"/>
    </location>
</feature>
<dbReference type="KEGG" id="aft:BBF96_01915"/>
<keyword evidence="1" id="KW-0677">Repeat</keyword>
<dbReference type="InterPro" id="IPR006530">
    <property type="entry name" value="YD"/>
</dbReference>
<sequence length="1630" mass="186365">MAMMLGLKIWEIGPDGALTEYGYDDIGRLVWIKYPDDTDTFTGTIGNLNPSYYSNRDDNLVELQIYDDINNVTTVANVVLGINTIESAIGKINSIVADIPEDSNLTIYNLNRYVYDGLNRWIELRQYLKHSELREIDGNIQSSPFITKFEYDRVGNRIKEIDAEGYVTFKEYDGLNRLTDIYYPDDVKYKAEPTAANYHLEIIYDHRENKRTIIDPEGNITEEIKDWNGNVVEVAKYDSETRYSSQAVYDRLGNQVRIVDAKGQCYDFVYDDWNQLIEKILPETEVILPGSSSITFYRPVIRYEYDELGRKTAEIMPNGNATSTLGDFRTDYIYDATGRVIKTVVNKYNENMVTKNYYDPVGNLIKTVDPEGRTVKKVYNPRGWVLAEIDPLNRITYHQYDQLGNEIAVTDPRGVVESFKANFDGIDVKILGTSYRLNPDYTTRFEYDSLSRQIKTIDVMGNTTEIWYDRVGNKRVEINKPGSYDSNSRPRITRYTYTSQYWLKSVIRGDDLKYKVEYEYDKAGNKIKEIYPDIQGMPSGSNYYKYEYDGLGRLVKVIRPDGSYERYGYDEIGNRTSVTNGRGYTTYYYYNGLNKLSEVIEPTGYSTRYWYDPNGNLVRKLMANGLSTDYIYNDLNLLVEEVKVRAGDVMSYKMAYDKTGNVIAASDPRGNITAISYYADGQIKEQVYYKPLCENYQLPDLSRITTDSVPAGYVEEERIIYNYDRAGNLIKVVDGLGSLSYTYDRLNQIIAETRTIDSNSYTTQYEYDFVGNIRKIKYPESSKWITYDYNELNQLISIGDIADDFAYDPAGNLIQMRFNNGVITAITPEIMSRPEQIAVKIPGENGTLEVALELNYAYDANGNVIRRNNNIYTYDELDRLKTAEIDGTFLVDTPARMGYAQDDYFINAVLDYELKDIEVDFDYAASTIGLKLSNLQKIGRIELIPGQIVDHRISKEGIRIFYRQHAGEEYEELLPDQWVFDKDATGKIIITLKSTITAGEIKIHSNYDDRDIVTGEAVNRVEFKGLLKEMVRVYGRYDRTKITYDYDAVGNRITETYTDVNNHYNVTYSYEYYSGSNRLKTRESQDVEGFAGLNGSYLDGLIRVGPGERMAYKYDKAGNLIAKGNTYTLSGDDVTYTATSGKRTVYWEYKYNSRNRLSEVWKNEEEIASYGYDYSGKRLKVVEGDKVTYYVYNYLDQVIFEDHRTEGKKISYIYAFGQLIAKVEGIVGSDAEVHYYHHDNLGSTMLMTDKEGKIVFEQDYAPFGQDLYKPGTIKRPTQKVEPGFKYTGQREEVNIGLYYYNARYYDPETGRFITEDTYSGNVINPQSQNLYIYVLQNPLKYVDPTGYMANLTAGTGGITSELTDKDIERLRKIVNDDDRLTAEEKLDLNDTFSNINRNLKKSNAQIIDHPDLARLTSLYLEGKISYDAYLIAYERVAGELKDKNIEWNADINWSALAEGTVILFSGVGQMVTGGGLILTPDATLITKGIGGYILVHGAFNFGQGLSTMGKAFSGGGEGFNLLRERYEKIFGLKGEIIYLTIDIGISLYGTVSAISEIREYYRLKKGGVLIKNVRYGFSEKILPFPGSLISKGKLIFNFAGLTNDIPAYRGAIGDLSYSLKNYLKEEEEDY</sequence>
<evidence type="ECO:0000313" key="3">
    <source>
        <dbReference type="EMBL" id="AZR72261.1"/>
    </source>
</evidence>
<dbReference type="InterPro" id="IPR031325">
    <property type="entry name" value="RHS_repeat"/>
</dbReference>
<name>A0A3Q9HNT6_9FIRM</name>
<dbReference type="EMBL" id="CP016379">
    <property type="protein sequence ID" value="AZR72261.1"/>
    <property type="molecule type" value="Genomic_DNA"/>
</dbReference>
<gene>
    <name evidence="3" type="ORF">BBF96_01915</name>
</gene>
<evidence type="ECO:0000313" key="4">
    <source>
        <dbReference type="Proteomes" id="UP000267250"/>
    </source>
</evidence>
<organism evidence="3 4">
    <name type="scientific">Anoxybacter fermentans</name>
    <dbReference type="NCBI Taxonomy" id="1323375"/>
    <lineage>
        <taxon>Bacteria</taxon>
        <taxon>Bacillati</taxon>
        <taxon>Bacillota</taxon>
        <taxon>Clostridia</taxon>
        <taxon>Halanaerobiales</taxon>
        <taxon>Anoxybacter</taxon>
    </lineage>
</organism>
<evidence type="ECO:0000256" key="1">
    <source>
        <dbReference type="ARBA" id="ARBA00022737"/>
    </source>
</evidence>